<sequence length="57" mass="6529">MLFNSSNLWLASSSVSKQKNFENRIFSFEAKTLKSDTYRDISIGKSASLLKIPIHFM</sequence>
<comment type="caution">
    <text evidence="1">The sequence shown here is derived from an EMBL/GenBank/DDBJ whole genome shotgun (WGS) entry which is preliminary data.</text>
</comment>
<proteinExistence type="predicted"/>
<dbReference type="Proteomes" id="UP000580250">
    <property type="component" value="Unassembled WGS sequence"/>
</dbReference>
<reference evidence="1 2" key="1">
    <citation type="submission" date="2020-08" db="EMBL/GenBank/DDBJ databases">
        <authorList>
            <person name="Koutsovoulos G."/>
            <person name="Danchin GJ E."/>
        </authorList>
    </citation>
    <scope>NUCLEOTIDE SEQUENCE [LARGE SCALE GENOMIC DNA]</scope>
</reference>
<dbReference type="AlphaFoldDB" id="A0A6V7UC86"/>
<name>A0A6V7UC86_MELEN</name>
<protein>
    <submittedName>
        <fullName evidence="1">Uncharacterized protein</fullName>
    </submittedName>
</protein>
<evidence type="ECO:0000313" key="2">
    <source>
        <dbReference type="Proteomes" id="UP000580250"/>
    </source>
</evidence>
<evidence type="ECO:0000313" key="1">
    <source>
        <dbReference type="EMBL" id="CAD2153409.1"/>
    </source>
</evidence>
<accession>A0A6V7UC86</accession>
<dbReference type="EMBL" id="CAJEWN010000053">
    <property type="protein sequence ID" value="CAD2153409.1"/>
    <property type="molecule type" value="Genomic_DNA"/>
</dbReference>
<gene>
    <name evidence="1" type="ORF">MENT_LOCUS11106</name>
</gene>
<organism evidence="1 2">
    <name type="scientific">Meloidogyne enterolobii</name>
    <name type="common">Root-knot nematode worm</name>
    <name type="synonym">Meloidogyne mayaguensis</name>
    <dbReference type="NCBI Taxonomy" id="390850"/>
    <lineage>
        <taxon>Eukaryota</taxon>
        <taxon>Metazoa</taxon>
        <taxon>Ecdysozoa</taxon>
        <taxon>Nematoda</taxon>
        <taxon>Chromadorea</taxon>
        <taxon>Rhabditida</taxon>
        <taxon>Tylenchina</taxon>
        <taxon>Tylenchomorpha</taxon>
        <taxon>Tylenchoidea</taxon>
        <taxon>Meloidogynidae</taxon>
        <taxon>Meloidogyninae</taxon>
        <taxon>Meloidogyne</taxon>
    </lineage>
</organism>